<accession>A0AAU7BRA9</accession>
<proteinExistence type="predicted"/>
<dbReference type="AlphaFoldDB" id="A0AAU7BRA9"/>
<evidence type="ECO:0000313" key="2">
    <source>
        <dbReference type="EMBL" id="XBG60631.1"/>
    </source>
</evidence>
<dbReference type="EMBL" id="CP157199">
    <property type="protein sequence ID" value="XBG60631.1"/>
    <property type="molecule type" value="Genomic_DNA"/>
</dbReference>
<organism evidence="2">
    <name type="scientific">Pontimicrobium sp. SW4</name>
    <dbReference type="NCBI Taxonomy" id="3153519"/>
    <lineage>
        <taxon>Bacteria</taxon>
        <taxon>Pseudomonadati</taxon>
        <taxon>Bacteroidota</taxon>
        <taxon>Flavobacteriia</taxon>
        <taxon>Flavobacteriales</taxon>
        <taxon>Flavobacteriaceae</taxon>
        <taxon>Pontimicrobium</taxon>
    </lineage>
</organism>
<evidence type="ECO:0008006" key="3">
    <source>
        <dbReference type="Google" id="ProtNLM"/>
    </source>
</evidence>
<sequence>MKVKSVLFFLLFTLFYTTAFSQEKITWKELTTIYRKEIYNKKSDEEKKTTLFYKEVVLKNKDDKQTISLKDVEGKEVTIRGYFLDLGADSMWYMLSRFPFENCFFCTGVGPETVMELVDFQNQKSKLKTDDIVTVTGTLYLVKEDDEYFYNLKNCTVKLSES</sequence>
<protein>
    <recommendedName>
        <fullName evidence="3">DUF3299 domain-containing protein</fullName>
    </recommendedName>
</protein>
<dbReference type="RefSeq" id="WP_347922861.1">
    <property type="nucleotide sequence ID" value="NZ_CP157199.1"/>
</dbReference>
<feature type="signal peptide" evidence="1">
    <location>
        <begin position="1"/>
        <end position="21"/>
    </location>
</feature>
<reference evidence="2" key="1">
    <citation type="submission" date="2024-05" db="EMBL/GenBank/DDBJ databases">
        <title>Pontimicrobium maritimus sp. nov., isolated form sea water.</title>
        <authorList>
            <person name="Muhammad N."/>
            <person name="Vuong T.Q."/>
            <person name="Han H.L."/>
            <person name="Kim S.-G."/>
        </authorList>
    </citation>
    <scope>NUCLEOTIDE SEQUENCE</scope>
    <source>
        <strain evidence="2">SW4</strain>
    </source>
</reference>
<keyword evidence="1" id="KW-0732">Signal</keyword>
<dbReference type="Gene3D" id="2.40.50.870">
    <property type="entry name" value="Protein of unknown function (DUF3299)"/>
    <property type="match status" value="1"/>
</dbReference>
<gene>
    <name evidence="2" type="ORF">ABGB03_12265</name>
</gene>
<feature type="chain" id="PRO_5043828935" description="DUF3299 domain-containing protein" evidence="1">
    <location>
        <begin position="22"/>
        <end position="162"/>
    </location>
</feature>
<name>A0AAU7BRA9_9FLAO</name>
<evidence type="ECO:0000256" key="1">
    <source>
        <dbReference type="SAM" id="SignalP"/>
    </source>
</evidence>